<feature type="active site" description="Proton donor/acceptor" evidence="7">
    <location>
        <position position="72"/>
    </location>
</feature>
<dbReference type="RefSeq" id="WP_306974877.1">
    <property type="nucleotide sequence ID" value="NZ_JAUSTQ010000002.1"/>
</dbReference>
<evidence type="ECO:0000313" key="8">
    <source>
        <dbReference type="EMBL" id="MDQ0158864.1"/>
    </source>
</evidence>
<dbReference type="NCBIfam" id="NF002035">
    <property type="entry name" value="PRK00865.1-3"/>
    <property type="match status" value="1"/>
</dbReference>
<keyword evidence="6 7" id="KW-0961">Cell wall biogenesis/degradation</keyword>
<dbReference type="EC" id="5.1.1.3" evidence="2 7"/>
<dbReference type="InterPro" id="IPR033134">
    <property type="entry name" value="Asp/Glu_racemase_AS_2"/>
</dbReference>
<dbReference type="Pfam" id="PF01177">
    <property type="entry name" value="Asp_Glu_race"/>
    <property type="match status" value="1"/>
</dbReference>
<evidence type="ECO:0000256" key="3">
    <source>
        <dbReference type="ARBA" id="ARBA00022960"/>
    </source>
</evidence>
<accession>A0ABT9VD45</accession>
<dbReference type="PANTHER" id="PTHR21198:SF2">
    <property type="entry name" value="GLUTAMATE RACEMASE"/>
    <property type="match status" value="1"/>
</dbReference>
<keyword evidence="3 7" id="KW-0133">Cell shape</keyword>
<dbReference type="Gene3D" id="3.40.50.1860">
    <property type="match status" value="2"/>
</dbReference>
<dbReference type="InterPro" id="IPR015942">
    <property type="entry name" value="Asp/Glu/hydantoin_racemase"/>
</dbReference>
<keyword evidence="5 7" id="KW-0413">Isomerase</keyword>
<protein>
    <recommendedName>
        <fullName evidence="2 7">Glutamate racemase</fullName>
        <ecNumber evidence="2 7">5.1.1.3</ecNumber>
    </recommendedName>
</protein>
<dbReference type="InterPro" id="IPR001920">
    <property type="entry name" value="Asp/Glu_race"/>
</dbReference>
<dbReference type="PROSITE" id="PS00924">
    <property type="entry name" value="ASP_GLU_RACEMASE_2"/>
    <property type="match status" value="1"/>
</dbReference>
<evidence type="ECO:0000313" key="9">
    <source>
        <dbReference type="Proteomes" id="UP001224359"/>
    </source>
</evidence>
<comment type="caution">
    <text evidence="8">The sequence shown here is derived from an EMBL/GenBank/DDBJ whole genome shotgun (WGS) entry which is preliminary data.</text>
</comment>
<feature type="binding site" evidence="7">
    <location>
        <begin position="41"/>
        <end position="42"/>
    </location>
    <ligand>
        <name>substrate</name>
    </ligand>
</feature>
<comment type="catalytic activity">
    <reaction evidence="1 7">
        <text>L-glutamate = D-glutamate</text>
        <dbReference type="Rhea" id="RHEA:12813"/>
        <dbReference type="ChEBI" id="CHEBI:29985"/>
        <dbReference type="ChEBI" id="CHEBI:29986"/>
        <dbReference type="EC" id="5.1.1.3"/>
    </reaction>
</comment>
<dbReference type="InterPro" id="IPR018187">
    <property type="entry name" value="Asp/Glu_racemase_AS_1"/>
</dbReference>
<dbReference type="SUPFAM" id="SSF53681">
    <property type="entry name" value="Aspartate/glutamate racemase"/>
    <property type="match status" value="2"/>
</dbReference>
<feature type="binding site" evidence="7">
    <location>
        <begin position="9"/>
        <end position="10"/>
    </location>
    <ligand>
        <name>substrate</name>
    </ligand>
</feature>
<sequence>MNRPIAVIDSGIGGLTVLYELNRQLPKERFIYLGDTLRCPYGSKSEEEVRHFTWEMVNYLLNYDIKMLVVACNTATAIVLDELKEQLPIPVIGVIEPGARAAIKSTETERVAIIGTENTISSQAYDQALMSINPSIQTLGVACPLFVPLIESGDLTSDEAYAVIEESLSPILNDPTIDTLILGCTHYPMLQPLIETVLNNHITVLSSALETGAEVSASLAFYELLNTDIEVEEQIPTILTTGHLSVLKRIKDELFHFNNSQVYRVSL</sequence>
<evidence type="ECO:0000256" key="6">
    <source>
        <dbReference type="ARBA" id="ARBA00023316"/>
    </source>
</evidence>
<dbReference type="PROSITE" id="PS00923">
    <property type="entry name" value="ASP_GLU_RACEMASE_1"/>
    <property type="match status" value="1"/>
</dbReference>
<dbReference type="NCBIfam" id="TIGR00067">
    <property type="entry name" value="glut_race"/>
    <property type="match status" value="1"/>
</dbReference>
<evidence type="ECO:0000256" key="2">
    <source>
        <dbReference type="ARBA" id="ARBA00013090"/>
    </source>
</evidence>
<keyword evidence="9" id="KW-1185">Reference proteome</keyword>
<dbReference type="Proteomes" id="UP001224359">
    <property type="component" value="Unassembled WGS sequence"/>
</dbReference>
<comment type="similarity">
    <text evidence="7">Belongs to the aspartate/glutamate racemases family.</text>
</comment>
<name>A0ABT9VD45_9BACI</name>
<dbReference type="PANTHER" id="PTHR21198">
    <property type="entry name" value="GLUTAMATE RACEMASE"/>
    <property type="match status" value="1"/>
</dbReference>
<feature type="active site" description="Proton donor/acceptor" evidence="7">
    <location>
        <position position="184"/>
    </location>
</feature>
<organism evidence="8 9">
    <name type="scientific">Alkalibacillus salilacus</name>
    <dbReference type="NCBI Taxonomy" id="284582"/>
    <lineage>
        <taxon>Bacteria</taxon>
        <taxon>Bacillati</taxon>
        <taxon>Bacillota</taxon>
        <taxon>Bacilli</taxon>
        <taxon>Bacillales</taxon>
        <taxon>Bacillaceae</taxon>
        <taxon>Alkalibacillus</taxon>
    </lineage>
</organism>
<reference evidence="8 9" key="1">
    <citation type="submission" date="2023-07" db="EMBL/GenBank/DDBJ databases">
        <title>Genomic Encyclopedia of Type Strains, Phase IV (KMG-IV): sequencing the most valuable type-strain genomes for metagenomic binning, comparative biology and taxonomic classification.</title>
        <authorList>
            <person name="Goeker M."/>
        </authorList>
    </citation>
    <scope>NUCLEOTIDE SEQUENCE [LARGE SCALE GENOMIC DNA]</scope>
    <source>
        <strain evidence="8 9">DSM 16460</strain>
    </source>
</reference>
<comment type="pathway">
    <text evidence="7">Cell wall biogenesis; peptidoglycan biosynthesis.</text>
</comment>
<evidence type="ECO:0000256" key="7">
    <source>
        <dbReference type="HAMAP-Rule" id="MF_00258"/>
    </source>
</evidence>
<feature type="binding site" evidence="7">
    <location>
        <begin position="73"/>
        <end position="74"/>
    </location>
    <ligand>
        <name>substrate</name>
    </ligand>
</feature>
<evidence type="ECO:0000256" key="4">
    <source>
        <dbReference type="ARBA" id="ARBA00022984"/>
    </source>
</evidence>
<gene>
    <name evidence="7" type="primary">murI</name>
    <name evidence="8" type="ORF">J2S77_000820</name>
</gene>
<dbReference type="InterPro" id="IPR004391">
    <property type="entry name" value="Glu_race"/>
</dbReference>
<comment type="function">
    <text evidence="7">Provides the (R)-glutamate required for cell wall biosynthesis.</text>
</comment>
<proteinExistence type="inferred from homology"/>
<dbReference type="GO" id="GO:0008881">
    <property type="term" value="F:glutamate racemase activity"/>
    <property type="evidence" value="ECO:0007669"/>
    <property type="project" value="UniProtKB-EC"/>
</dbReference>
<evidence type="ECO:0000256" key="5">
    <source>
        <dbReference type="ARBA" id="ARBA00023235"/>
    </source>
</evidence>
<dbReference type="EMBL" id="JAUSTQ010000002">
    <property type="protein sequence ID" value="MDQ0158864.1"/>
    <property type="molecule type" value="Genomic_DNA"/>
</dbReference>
<dbReference type="HAMAP" id="MF_00258">
    <property type="entry name" value="Glu_racemase"/>
    <property type="match status" value="1"/>
</dbReference>
<feature type="binding site" evidence="7">
    <location>
        <begin position="185"/>
        <end position="186"/>
    </location>
    <ligand>
        <name>substrate</name>
    </ligand>
</feature>
<evidence type="ECO:0000256" key="1">
    <source>
        <dbReference type="ARBA" id="ARBA00001602"/>
    </source>
</evidence>
<keyword evidence="4 7" id="KW-0573">Peptidoglycan synthesis</keyword>